<evidence type="ECO:0000313" key="2">
    <source>
        <dbReference type="EMBL" id="CAF4258261.1"/>
    </source>
</evidence>
<evidence type="ECO:0000313" key="3">
    <source>
        <dbReference type="Proteomes" id="UP000682733"/>
    </source>
</evidence>
<dbReference type="EMBL" id="CAJNOK010030886">
    <property type="protein sequence ID" value="CAF1465590.1"/>
    <property type="molecule type" value="Genomic_DNA"/>
</dbReference>
<protein>
    <submittedName>
        <fullName evidence="2">Uncharacterized protein</fullName>
    </submittedName>
</protein>
<name>A0A8S2T3D6_9BILA</name>
<sequence length="158" mass="18792">MLQNIITNLLTQRSYRERDYPSWLLFETENNLLIHHLKTMLQKNNESSIYQLNMGGEYLQTKDADDYFDWKEHYDPSSAQRNNNLKMVEKFDASVIGENGENYGNYEDFIQGKCLKDDKVVELLKTKSQDMLNSFLLAKAWLSHELLYHVLSYRLWII</sequence>
<dbReference type="EMBL" id="CAJOBA010052759">
    <property type="protein sequence ID" value="CAF4258261.1"/>
    <property type="molecule type" value="Genomic_DNA"/>
</dbReference>
<dbReference type="Proteomes" id="UP000682733">
    <property type="component" value="Unassembled WGS sequence"/>
</dbReference>
<dbReference type="Proteomes" id="UP000677228">
    <property type="component" value="Unassembled WGS sequence"/>
</dbReference>
<reference evidence="2" key="1">
    <citation type="submission" date="2021-02" db="EMBL/GenBank/DDBJ databases">
        <authorList>
            <person name="Nowell W R."/>
        </authorList>
    </citation>
    <scope>NUCLEOTIDE SEQUENCE</scope>
</reference>
<evidence type="ECO:0000313" key="1">
    <source>
        <dbReference type="EMBL" id="CAF1465590.1"/>
    </source>
</evidence>
<comment type="caution">
    <text evidence="2">The sequence shown here is derived from an EMBL/GenBank/DDBJ whole genome shotgun (WGS) entry which is preliminary data.</text>
</comment>
<organism evidence="2 3">
    <name type="scientific">Didymodactylos carnosus</name>
    <dbReference type="NCBI Taxonomy" id="1234261"/>
    <lineage>
        <taxon>Eukaryota</taxon>
        <taxon>Metazoa</taxon>
        <taxon>Spiralia</taxon>
        <taxon>Gnathifera</taxon>
        <taxon>Rotifera</taxon>
        <taxon>Eurotatoria</taxon>
        <taxon>Bdelloidea</taxon>
        <taxon>Philodinida</taxon>
        <taxon>Philodinidae</taxon>
        <taxon>Didymodactylos</taxon>
    </lineage>
</organism>
<proteinExistence type="predicted"/>
<gene>
    <name evidence="1" type="ORF">OVA965_LOCUS35441</name>
    <name evidence="2" type="ORF">TMI583_LOCUS36405</name>
</gene>
<dbReference type="AlphaFoldDB" id="A0A8S2T3D6"/>
<accession>A0A8S2T3D6</accession>